<dbReference type="GO" id="GO:0006508">
    <property type="term" value="P:proteolysis"/>
    <property type="evidence" value="ECO:0007669"/>
    <property type="project" value="InterPro"/>
</dbReference>
<organism evidence="1 2">
    <name type="scientific">Daphnia pulex</name>
    <name type="common">Water flea</name>
    <dbReference type="NCBI Taxonomy" id="6669"/>
    <lineage>
        <taxon>Eukaryota</taxon>
        <taxon>Metazoa</taxon>
        <taxon>Ecdysozoa</taxon>
        <taxon>Arthropoda</taxon>
        <taxon>Crustacea</taxon>
        <taxon>Branchiopoda</taxon>
        <taxon>Diplostraca</taxon>
        <taxon>Cladocera</taxon>
        <taxon>Anomopoda</taxon>
        <taxon>Daphniidae</taxon>
        <taxon>Daphnia</taxon>
    </lineage>
</organism>
<evidence type="ECO:0000313" key="2">
    <source>
        <dbReference type="Proteomes" id="UP000000305"/>
    </source>
</evidence>
<protein>
    <recommendedName>
        <fullName evidence="3">Peptidase A2 domain-containing protein</fullName>
    </recommendedName>
</protein>
<dbReference type="InterPro" id="IPR021109">
    <property type="entry name" value="Peptidase_aspartic_dom_sf"/>
</dbReference>
<dbReference type="InParanoid" id="E9GEH3"/>
<dbReference type="EMBL" id="GL732540">
    <property type="protein sequence ID" value="EFX82313.1"/>
    <property type="molecule type" value="Genomic_DNA"/>
</dbReference>
<dbReference type="AlphaFoldDB" id="E9GEH3"/>
<dbReference type="PhylomeDB" id="E9GEH3"/>
<dbReference type="Gene3D" id="2.40.70.10">
    <property type="entry name" value="Acid Proteases"/>
    <property type="match status" value="2"/>
</dbReference>
<dbReference type="InterPro" id="IPR001969">
    <property type="entry name" value="Aspartic_peptidase_AS"/>
</dbReference>
<dbReference type="PROSITE" id="PS00141">
    <property type="entry name" value="ASP_PROTEASE"/>
    <property type="match status" value="1"/>
</dbReference>
<dbReference type="HOGENOM" id="CLU_095093_0_0_1"/>
<accession>E9GEH3</accession>
<reference evidence="1 2" key="1">
    <citation type="journal article" date="2011" name="Science">
        <title>The ecoresponsive genome of Daphnia pulex.</title>
        <authorList>
            <person name="Colbourne J.K."/>
            <person name="Pfrender M.E."/>
            <person name="Gilbert D."/>
            <person name="Thomas W.K."/>
            <person name="Tucker A."/>
            <person name="Oakley T.H."/>
            <person name="Tokishita S."/>
            <person name="Aerts A."/>
            <person name="Arnold G.J."/>
            <person name="Basu M.K."/>
            <person name="Bauer D.J."/>
            <person name="Caceres C.E."/>
            <person name="Carmel L."/>
            <person name="Casola C."/>
            <person name="Choi J.H."/>
            <person name="Detter J.C."/>
            <person name="Dong Q."/>
            <person name="Dusheyko S."/>
            <person name="Eads B.D."/>
            <person name="Frohlich T."/>
            <person name="Geiler-Samerotte K.A."/>
            <person name="Gerlach D."/>
            <person name="Hatcher P."/>
            <person name="Jogdeo S."/>
            <person name="Krijgsveld J."/>
            <person name="Kriventseva E.V."/>
            <person name="Kultz D."/>
            <person name="Laforsch C."/>
            <person name="Lindquist E."/>
            <person name="Lopez J."/>
            <person name="Manak J.R."/>
            <person name="Muller J."/>
            <person name="Pangilinan J."/>
            <person name="Patwardhan R.P."/>
            <person name="Pitluck S."/>
            <person name="Pritham E.J."/>
            <person name="Rechtsteiner A."/>
            <person name="Rho M."/>
            <person name="Rogozin I.B."/>
            <person name="Sakarya O."/>
            <person name="Salamov A."/>
            <person name="Schaack S."/>
            <person name="Shapiro H."/>
            <person name="Shiga Y."/>
            <person name="Skalitzky C."/>
            <person name="Smith Z."/>
            <person name="Souvorov A."/>
            <person name="Sung W."/>
            <person name="Tang Z."/>
            <person name="Tsuchiya D."/>
            <person name="Tu H."/>
            <person name="Vos H."/>
            <person name="Wang M."/>
            <person name="Wolf Y.I."/>
            <person name="Yamagata H."/>
            <person name="Yamada T."/>
            <person name="Ye Y."/>
            <person name="Shaw J.R."/>
            <person name="Andrews J."/>
            <person name="Crease T.J."/>
            <person name="Tang H."/>
            <person name="Lucas S.M."/>
            <person name="Robertson H.M."/>
            <person name="Bork P."/>
            <person name="Koonin E.V."/>
            <person name="Zdobnov E.M."/>
            <person name="Grigoriev I.V."/>
            <person name="Lynch M."/>
            <person name="Boore J.L."/>
        </authorList>
    </citation>
    <scope>NUCLEOTIDE SEQUENCE [LARGE SCALE GENOMIC DNA]</scope>
</reference>
<sequence length="260" mass="28822">MTEFKKYFLEMKLNGHDVSLKLDSGCDKPLINKTLWSQIGEPDLVSNGDTRSSATGVIPLKGGFLAKMNFAGIDFECPVQVSDDDNTRNLIGRRALPFLVDFDWNKFVSDGTNAMVSDWTPDNIKKQQLMDDALNLISKRFHVKVSVDHKHFGMILDTGATCSIAGLAKWKELGEPQINPVNRSVESTSNQFIPILGECSLNIKYNGTEAQLPLLIADSDEIPAILAPPSVLSRLACVLGMQTNFRKNWELKAVLPLENK</sequence>
<dbReference type="OrthoDB" id="6378596at2759"/>
<evidence type="ECO:0000313" key="1">
    <source>
        <dbReference type="EMBL" id="EFX82313.1"/>
    </source>
</evidence>
<evidence type="ECO:0008006" key="3">
    <source>
        <dbReference type="Google" id="ProtNLM"/>
    </source>
</evidence>
<dbReference type="PANTHER" id="PTHR36943">
    <property type="entry name" value="CCHC-TYPE DOMAIN-CONTAINING PROTEIN"/>
    <property type="match status" value="1"/>
</dbReference>
<keyword evidence="2" id="KW-1185">Reference proteome</keyword>
<dbReference type="PANTHER" id="PTHR36943:SF1">
    <property type="entry name" value="CCHC-TYPE DOMAIN-CONTAINING PROTEIN"/>
    <property type="match status" value="1"/>
</dbReference>
<dbReference type="KEGG" id="dpx:DAPPUDRAFT_101766"/>
<gene>
    <name evidence="1" type="ORF">DAPPUDRAFT_101766</name>
</gene>
<proteinExistence type="predicted"/>
<dbReference type="GO" id="GO:0004190">
    <property type="term" value="F:aspartic-type endopeptidase activity"/>
    <property type="evidence" value="ECO:0007669"/>
    <property type="project" value="InterPro"/>
</dbReference>
<dbReference type="SUPFAM" id="SSF50630">
    <property type="entry name" value="Acid proteases"/>
    <property type="match status" value="2"/>
</dbReference>
<dbReference type="Proteomes" id="UP000000305">
    <property type="component" value="Unassembled WGS sequence"/>
</dbReference>
<name>E9GEH3_DAPPU</name>